<protein>
    <recommendedName>
        <fullName evidence="2">HNH nuclease domain-containing protein</fullName>
    </recommendedName>
</protein>
<evidence type="ECO:0008006" key="2">
    <source>
        <dbReference type="Google" id="ProtNLM"/>
    </source>
</evidence>
<dbReference type="AlphaFoldDB" id="A0A0F9LY64"/>
<dbReference type="Gene3D" id="1.10.30.50">
    <property type="match status" value="1"/>
</dbReference>
<dbReference type="InterPro" id="IPR003615">
    <property type="entry name" value="HNH_nuc"/>
</dbReference>
<comment type="caution">
    <text evidence="1">The sequence shown here is derived from an EMBL/GenBank/DDBJ whole genome shotgun (WGS) entry which is preliminary data.</text>
</comment>
<dbReference type="EMBL" id="LAZR01011382">
    <property type="protein sequence ID" value="KKM61997.1"/>
    <property type="molecule type" value="Genomic_DNA"/>
</dbReference>
<gene>
    <name evidence="1" type="ORF">LCGC14_1526070</name>
</gene>
<name>A0A0F9LY64_9ZZZZ</name>
<reference evidence="1" key="1">
    <citation type="journal article" date="2015" name="Nature">
        <title>Complex archaea that bridge the gap between prokaryotes and eukaryotes.</title>
        <authorList>
            <person name="Spang A."/>
            <person name="Saw J.H."/>
            <person name="Jorgensen S.L."/>
            <person name="Zaremba-Niedzwiedzka K."/>
            <person name="Martijn J."/>
            <person name="Lind A.E."/>
            <person name="van Eijk R."/>
            <person name="Schleper C."/>
            <person name="Guy L."/>
            <person name="Ettema T.J."/>
        </authorList>
    </citation>
    <scope>NUCLEOTIDE SEQUENCE</scope>
</reference>
<accession>A0A0F9LY64</accession>
<organism evidence="1">
    <name type="scientific">marine sediment metagenome</name>
    <dbReference type="NCBI Taxonomy" id="412755"/>
    <lineage>
        <taxon>unclassified sequences</taxon>
        <taxon>metagenomes</taxon>
        <taxon>ecological metagenomes</taxon>
    </lineage>
</organism>
<evidence type="ECO:0000313" key="1">
    <source>
        <dbReference type="EMBL" id="KKM61997.1"/>
    </source>
</evidence>
<dbReference type="CDD" id="cd00085">
    <property type="entry name" value="HNHc"/>
    <property type="match status" value="1"/>
</dbReference>
<proteinExistence type="predicted"/>
<sequence length="218" mass="25818">MPTPYKKYLNSSHWKQFRINALAYYGTCCTVCSNRTRKLHVHHLNYDSLGNESFDDVTILCSKCHQDEHDLHLILFRTQSRFTKSFHDKTPNFPKDSFYRYWYFLVRQLEYQSNQLINNDGIPMSRDDIISLLKIGKSSFYNFMSYCKDHNYIHEVKVNDEQAFYMNPVYELNGSGITVELYLIFQGTCIERYVSKESKAMIKDYLGLDRINESKAIS</sequence>